<keyword evidence="3" id="KW-1185">Reference proteome</keyword>
<gene>
    <name evidence="2" type="ORF">AVEN_164080_1</name>
</gene>
<feature type="non-terminal residue" evidence="2">
    <location>
        <position position="1"/>
    </location>
</feature>
<accession>A0A4Y2LTN4</accession>
<protein>
    <submittedName>
        <fullName evidence="2">Uncharacterized protein</fullName>
    </submittedName>
</protein>
<feature type="region of interest" description="Disordered" evidence="1">
    <location>
        <begin position="203"/>
        <end position="250"/>
    </location>
</feature>
<dbReference type="EMBL" id="BGPR01200636">
    <property type="protein sequence ID" value="GBN16896.1"/>
    <property type="molecule type" value="Genomic_DNA"/>
</dbReference>
<organism evidence="2 3">
    <name type="scientific">Araneus ventricosus</name>
    <name type="common">Orbweaver spider</name>
    <name type="synonym">Epeira ventricosa</name>
    <dbReference type="NCBI Taxonomy" id="182803"/>
    <lineage>
        <taxon>Eukaryota</taxon>
        <taxon>Metazoa</taxon>
        <taxon>Ecdysozoa</taxon>
        <taxon>Arthropoda</taxon>
        <taxon>Chelicerata</taxon>
        <taxon>Arachnida</taxon>
        <taxon>Araneae</taxon>
        <taxon>Araneomorphae</taxon>
        <taxon>Entelegynae</taxon>
        <taxon>Araneoidea</taxon>
        <taxon>Araneidae</taxon>
        <taxon>Araneus</taxon>
    </lineage>
</organism>
<comment type="caution">
    <text evidence="2">The sequence shown here is derived from an EMBL/GenBank/DDBJ whole genome shotgun (WGS) entry which is preliminary data.</text>
</comment>
<sequence>ENTKRMEKSDTGEPEETVQEDLHIQDPVVCQVQEVDLDGLQSDKQLQQLQKSGDPTQNEAFKLVVTDETQKLMQQEQEDPAQKVPTRDSRQKSEEKKSSRQECKELEELGQKTDANIMVQEKDESPFALEQDSRQANQPESDAIHQERDVFSKDKLLESGGNATAQRMTEDPENILLVPDQESIQITQQEDNDATQQECDRIVEDESLQPKFKTNLTEQLKEETRESSIASMEDPTRTAEQEANDGDRTT</sequence>
<name>A0A4Y2LTN4_ARAVE</name>
<feature type="compositionally biased region" description="Basic and acidic residues" evidence="1">
    <location>
        <begin position="85"/>
        <end position="111"/>
    </location>
</feature>
<feature type="compositionally biased region" description="Basic and acidic residues" evidence="1">
    <location>
        <begin position="142"/>
        <end position="154"/>
    </location>
</feature>
<feature type="region of interest" description="Disordered" evidence="1">
    <location>
        <begin position="65"/>
        <end position="154"/>
    </location>
</feature>
<dbReference type="Proteomes" id="UP000499080">
    <property type="component" value="Unassembled WGS sequence"/>
</dbReference>
<evidence type="ECO:0000256" key="1">
    <source>
        <dbReference type="SAM" id="MobiDB-lite"/>
    </source>
</evidence>
<feature type="compositionally biased region" description="Basic and acidic residues" evidence="1">
    <location>
        <begin position="234"/>
        <end position="250"/>
    </location>
</feature>
<feature type="region of interest" description="Disordered" evidence="1">
    <location>
        <begin position="1"/>
        <end position="25"/>
    </location>
</feature>
<reference evidence="2 3" key="1">
    <citation type="journal article" date="2019" name="Sci. Rep.">
        <title>Orb-weaving spider Araneus ventricosus genome elucidates the spidroin gene catalogue.</title>
        <authorList>
            <person name="Kono N."/>
            <person name="Nakamura H."/>
            <person name="Ohtoshi R."/>
            <person name="Moran D.A.P."/>
            <person name="Shinohara A."/>
            <person name="Yoshida Y."/>
            <person name="Fujiwara M."/>
            <person name="Mori M."/>
            <person name="Tomita M."/>
            <person name="Arakawa K."/>
        </authorList>
    </citation>
    <scope>NUCLEOTIDE SEQUENCE [LARGE SCALE GENOMIC DNA]</scope>
</reference>
<evidence type="ECO:0000313" key="3">
    <source>
        <dbReference type="Proteomes" id="UP000499080"/>
    </source>
</evidence>
<evidence type="ECO:0000313" key="2">
    <source>
        <dbReference type="EMBL" id="GBN16896.1"/>
    </source>
</evidence>
<feature type="compositionally biased region" description="Basic and acidic residues" evidence="1">
    <location>
        <begin position="1"/>
        <end position="11"/>
    </location>
</feature>
<dbReference type="AlphaFoldDB" id="A0A4Y2LTN4"/>
<proteinExistence type="predicted"/>